<dbReference type="Proteomes" id="UP001501468">
    <property type="component" value="Unassembled WGS sequence"/>
</dbReference>
<dbReference type="SMART" id="SM01012">
    <property type="entry name" value="ANTAR"/>
    <property type="match status" value="1"/>
</dbReference>
<comment type="caution">
    <text evidence="3">The sequence shown here is derived from an EMBL/GenBank/DDBJ whole genome shotgun (WGS) entry which is preliminary data.</text>
</comment>
<dbReference type="InterPro" id="IPR005561">
    <property type="entry name" value="ANTAR"/>
</dbReference>
<feature type="region of interest" description="Disordered" evidence="1">
    <location>
        <begin position="1"/>
        <end position="20"/>
    </location>
</feature>
<evidence type="ECO:0000259" key="2">
    <source>
        <dbReference type="PROSITE" id="PS50921"/>
    </source>
</evidence>
<dbReference type="Pfam" id="PF03861">
    <property type="entry name" value="ANTAR"/>
    <property type="match status" value="1"/>
</dbReference>
<sequence length="106" mass="11573">MGHSAQRVEISGGVEEQESFDCPQQVVAVLLDEVMNLRRALEHSRDIGAAIGILMATRKVTRDGAFDLLRVVSQNSNVKLRLLALEVVEQGCIPEQDASGRKSSMP</sequence>
<gene>
    <name evidence="3" type="ORF">GCM10022399_28670</name>
</gene>
<evidence type="ECO:0000313" key="3">
    <source>
        <dbReference type="EMBL" id="GAA3710082.1"/>
    </source>
</evidence>
<dbReference type="PROSITE" id="PS50921">
    <property type="entry name" value="ANTAR"/>
    <property type="match status" value="1"/>
</dbReference>
<evidence type="ECO:0000313" key="4">
    <source>
        <dbReference type="Proteomes" id="UP001501468"/>
    </source>
</evidence>
<protein>
    <recommendedName>
        <fullName evidence="2">ANTAR domain-containing protein</fullName>
    </recommendedName>
</protein>
<dbReference type="InterPro" id="IPR036388">
    <property type="entry name" value="WH-like_DNA-bd_sf"/>
</dbReference>
<organism evidence="3 4">
    <name type="scientific">Terrabacter ginsenosidimutans</name>
    <dbReference type="NCBI Taxonomy" id="490575"/>
    <lineage>
        <taxon>Bacteria</taxon>
        <taxon>Bacillati</taxon>
        <taxon>Actinomycetota</taxon>
        <taxon>Actinomycetes</taxon>
        <taxon>Micrococcales</taxon>
        <taxon>Intrasporangiaceae</taxon>
        <taxon>Terrabacter</taxon>
    </lineage>
</organism>
<evidence type="ECO:0000256" key="1">
    <source>
        <dbReference type="SAM" id="MobiDB-lite"/>
    </source>
</evidence>
<proteinExistence type="predicted"/>
<feature type="domain" description="ANTAR" evidence="2">
    <location>
        <begin position="27"/>
        <end position="88"/>
    </location>
</feature>
<reference evidence="4" key="1">
    <citation type="journal article" date="2019" name="Int. J. Syst. Evol. Microbiol.">
        <title>The Global Catalogue of Microorganisms (GCM) 10K type strain sequencing project: providing services to taxonomists for standard genome sequencing and annotation.</title>
        <authorList>
            <consortium name="The Broad Institute Genomics Platform"/>
            <consortium name="The Broad Institute Genome Sequencing Center for Infectious Disease"/>
            <person name="Wu L."/>
            <person name="Ma J."/>
        </authorList>
    </citation>
    <scope>NUCLEOTIDE SEQUENCE [LARGE SCALE GENOMIC DNA]</scope>
    <source>
        <strain evidence="4">JCM 17125</strain>
    </source>
</reference>
<dbReference type="RefSeq" id="WP_344947755.1">
    <property type="nucleotide sequence ID" value="NZ_BAABDC010000004.1"/>
</dbReference>
<name>A0ABP7DWL8_9MICO</name>
<keyword evidence="4" id="KW-1185">Reference proteome</keyword>
<dbReference type="Gene3D" id="1.10.10.10">
    <property type="entry name" value="Winged helix-like DNA-binding domain superfamily/Winged helix DNA-binding domain"/>
    <property type="match status" value="1"/>
</dbReference>
<dbReference type="InterPro" id="IPR011006">
    <property type="entry name" value="CheY-like_superfamily"/>
</dbReference>
<dbReference type="SUPFAM" id="SSF52172">
    <property type="entry name" value="CheY-like"/>
    <property type="match status" value="1"/>
</dbReference>
<accession>A0ABP7DWL8</accession>
<dbReference type="EMBL" id="BAABDC010000004">
    <property type="protein sequence ID" value="GAA3710082.1"/>
    <property type="molecule type" value="Genomic_DNA"/>
</dbReference>